<feature type="region of interest" description="Disordered" evidence="4">
    <location>
        <begin position="79"/>
        <end position="109"/>
    </location>
</feature>
<evidence type="ECO:0000313" key="7">
    <source>
        <dbReference type="Proteomes" id="UP000037751"/>
    </source>
</evidence>
<feature type="compositionally biased region" description="Basic residues" evidence="4">
    <location>
        <begin position="79"/>
        <end position="88"/>
    </location>
</feature>
<comment type="subcellular location">
    <subcellularLocation>
        <location evidence="1">Nucleus</location>
    </subcellularLocation>
</comment>
<evidence type="ECO:0000259" key="5">
    <source>
        <dbReference type="Pfam" id="PF08573"/>
    </source>
</evidence>
<proteinExistence type="predicted"/>
<feature type="compositionally biased region" description="Polar residues" evidence="4">
    <location>
        <begin position="89"/>
        <end position="99"/>
    </location>
</feature>
<name>A0A0M8MY83_9BASI</name>
<dbReference type="OrthoDB" id="5801062at2759"/>
<dbReference type="STRING" id="77020.A0A0M8MY83"/>
<feature type="region of interest" description="Disordered" evidence="4">
    <location>
        <begin position="178"/>
        <end position="218"/>
    </location>
</feature>
<keyword evidence="7" id="KW-1185">Reference proteome</keyword>
<dbReference type="VEuPathDB" id="FungiDB:Malapachy_3313"/>
<dbReference type="Proteomes" id="UP000037751">
    <property type="component" value="Unassembled WGS sequence"/>
</dbReference>
<comment type="caution">
    <text evidence="6">The sequence shown here is derived from an EMBL/GenBank/DDBJ whole genome shotgun (WGS) entry which is preliminary data.</text>
</comment>
<dbReference type="GeneID" id="28729662"/>
<evidence type="ECO:0000256" key="4">
    <source>
        <dbReference type="SAM" id="MobiDB-lite"/>
    </source>
</evidence>
<dbReference type="AlphaFoldDB" id="A0A0M8MY83"/>
<accession>A0A0M8MY83</accession>
<dbReference type="InterPro" id="IPR013882">
    <property type="entry name" value="Ctp1_C"/>
</dbReference>
<evidence type="ECO:0000256" key="1">
    <source>
        <dbReference type="ARBA" id="ARBA00004123"/>
    </source>
</evidence>
<gene>
    <name evidence="6" type="ORF">Malapachy_3313</name>
</gene>
<reference evidence="6 7" key="1">
    <citation type="submission" date="2015-07" db="EMBL/GenBank/DDBJ databases">
        <title>Draft Genome Sequence of Malassezia furfur CBS1878 and Malassezia pachydermatis CBS1879.</title>
        <authorList>
            <person name="Triana S."/>
            <person name="Ohm R."/>
            <person name="Gonzalez A."/>
            <person name="DeCock H."/>
            <person name="Restrepo S."/>
            <person name="Celis A."/>
        </authorList>
    </citation>
    <scope>NUCLEOTIDE SEQUENCE [LARGE SCALE GENOMIC DNA]</scope>
    <source>
        <strain evidence="6 7">CBS 1879</strain>
    </source>
</reference>
<feature type="domain" description="DNA endonuclease activator Ctp1 C-terminal" evidence="5">
    <location>
        <begin position="185"/>
        <end position="212"/>
    </location>
</feature>
<dbReference type="GO" id="GO:0005634">
    <property type="term" value="C:nucleus"/>
    <property type="evidence" value="ECO:0007669"/>
    <property type="project" value="UniProtKB-SubCell"/>
</dbReference>
<dbReference type="Pfam" id="PF08573">
    <property type="entry name" value="SAE2"/>
    <property type="match status" value="1"/>
</dbReference>
<sequence>MTTPTGPQGPDTDVSIALHHLAAAQEALQRVRAREVGPETTLLDAYRRLQHDYHELRAQYEKDQQAWRQFKRWWKRRLTEKRERKAKQARTSSPLTSPSKRVLVSPRKSRERILEHRRQVRSMMQEHPSMFKGLGRYATDSTDRPAKTRHHDTPATTHAPDCACCHAYYQAVGRAATTPTTTLTSSSRHRTSDVHDPTPPDYWYVGFPSSTQEAEDEM</sequence>
<keyword evidence="2" id="KW-0227">DNA damage</keyword>
<evidence type="ECO:0000256" key="3">
    <source>
        <dbReference type="ARBA" id="ARBA00023242"/>
    </source>
</evidence>
<dbReference type="EMBL" id="LGAV01000001">
    <property type="protein sequence ID" value="KOS15951.1"/>
    <property type="molecule type" value="Genomic_DNA"/>
</dbReference>
<organism evidence="6 7">
    <name type="scientific">Malassezia pachydermatis</name>
    <dbReference type="NCBI Taxonomy" id="77020"/>
    <lineage>
        <taxon>Eukaryota</taxon>
        <taxon>Fungi</taxon>
        <taxon>Dikarya</taxon>
        <taxon>Basidiomycota</taxon>
        <taxon>Ustilaginomycotina</taxon>
        <taxon>Malasseziomycetes</taxon>
        <taxon>Malasseziales</taxon>
        <taxon>Malasseziaceae</taxon>
        <taxon>Malassezia</taxon>
    </lineage>
</organism>
<evidence type="ECO:0000313" key="6">
    <source>
        <dbReference type="EMBL" id="KOS15951.1"/>
    </source>
</evidence>
<evidence type="ECO:0000256" key="2">
    <source>
        <dbReference type="ARBA" id="ARBA00022763"/>
    </source>
</evidence>
<dbReference type="RefSeq" id="XP_017993583.1">
    <property type="nucleotide sequence ID" value="XM_018137786.1"/>
</dbReference>
<dbReference type="GO" id="GO:0006281">
    <property type="term" value="P:DNA repair"/>
    <property type="evidence" value="ECO:0007669"/>
    <property type="project" value="InterPro"/>
</dbReference>
<protein>
    <recommendedName>
        <fullName evidence="5">DNA endonuclease activator Ctp1 C-terminal domain-containing protein</fullName>
    </recommendedName>
</protein>
<keyword evidence="3" id="KW-0539">Nucleus</keyword>